<reference evidence="2" key="1">
    <citation type="journal article" date="2012" name="J. Bacteriol.">
        <title>Genome sequence of the haloalkaliphilic methanotrophic bacterium Methylomicrobium alcaliphilum 20Z.</title>
        <authorList>
            <person name="Vuilleumier S."/>
            <person name="Khmelenina V.N."/>
            <person name="Bringel F."/>
            <person name="Reshetnikov A.S."/>
            <person name="Lajus A."/>
            <person name="Mangenot S."/>
            <person name="Rouy Z."/>
            <person name="Op den Camp H.J."/>
            <person name="Jetten M.S."/>
            <person name="Dispirito A.A."/>
            <person name="Dunfield P."/>
            <person name="Klotz M.G."/>
            <person name="Semrau J.D."/>
            <person name="Stein L.Y."/>
            <person name="Barbe V."/>
            <person name="Medigue C."/>
            <person name="Trotsenko Y.A."/>
            <person name="Kalyuzhnaya M.G."/>
        </authorList>
    </citation>
    <scope>NUCLEOTIDE SEQUENCE [LARGE SCALE GENOMIC DNA]</scope>
    <source>
        <strain evidence="2">DSM 19304 / NCIMB 14124 / VKM B-2133 / 20Z</strain>
    </source>
</reference>
<accession>G4SXF9</accession>
<organism evidence="1 2">
    <name type="scientific">Methylotuvimicrobium alcaliphilum (strain DSM 19304 / NCIMB 14124 / VKM B-2133 / 20Z)</name>
    <name type="common">Methylomicrobium alcaliphilum</name>
    <dbReference type="NCBI Taxonomy" id="1091494"/>
    <lineage>
        <taxon>Bacteria</taxon>
        <taxon>Pseudomonadati</taxon>
        <taxon>Pseudomonadota</taxon>
        <taxon>Gammaproteobacteria</taxon>
        <taxon>Methylococcales</taxon>
        <taxon>Methylococcaceae</taxon>
        <taxon>Methylotuvimicrobium</taxon>
    </lineage>
</organism>
<dbReference type="STRING" id="1091494.MEALZ_3665"/>
<name>G4SXF9_META2</name>
<evidence type="ECO:0000313" key="1">
    <source>
        <dbReference type="EMBL" id="CCE25323.1"/>
    </source>
</evidence>
<sequence length="204" mass="23494">MDMHERPFMIELRWEGPFSWPNRINQGIDKPLSDSTASSKCGVYLWTVEYCGGYLIYAAGITRRPFEKRFREHTRAYLNGVYTVFDVPSLKTGVRKVIWDGFWFQKNCAAKKLEFDNRSEEISIATNELLSNYRVFVAPITPNPRLLERIEAAIMNTLYSTTGPTSTIPDRGMALAPRWPEEDPIRIRNSSPVLLHGLLEEFEA</sequence>
<dbReference type="EMBL" id="FO082060">
    <property type="protein sequence ID" value="CCE25323.1"/>
    <property type="molecule type" value="Genomic_DNA"/>
</dbReference>
<evidence type="ECO:0000313" key="2">
    <source>
        <dbReference type="Proteomes" id="UP000008315"/>
    </source>
</evidence>
<dbReference type="KEGG" id="mah:MEALZ_3665"/>
<protein>
    <recommendedName>
        <fullName evidence="3">GIY-YIG domain-containing protein</fullName>
    </recommendedName>
</protein>
<dbReference type="Proteomes" id="UP000008315">
    <property type="component" value="Chromosome"/>
</dbReference>
<proteinExistence type="predicted"/>
<keyword evidence="2" id="KW-1185">Reference proteome</keyword>
<gene>
    <name evidence="1" type="ordered locus">MEALZ_3665</name>
</gene>
<dbReference type="AlphaFoldDB" id="G4SXF9"/>
<dbReference type="HOGENOM" id="CLU_1401385_0_0_6"/>
<evidence type="ECO:0008006" key="3">
    <source>
        <dbReference type="Google" id="ProtNLM"/>
    </source>
</evidence>